<keyword evidence="4" id="KW-0235">DNA replication</keyword>
<comment type="similarity">
    <text evidence="4">Belongs to the SbcD family.</text>
</comment>
<dbReference type="CDD" id="cd00840">
    <property type="entry name" value="MPP_Mre11_N"/>
    <property type="match status" value="1"/>
</dbReference>
<dbReference type="InterPro" id="IPR029052">
    <property type="entry name" value="Metallo-depent_PP-like"/>
</dbReference>
<dbReference type="AlphaFoldDB" id="A0A344TQ49"/>
<evidence type="ECO:0000313" key="7">
    <source>
        <dbReference type="Proteomes" id="UP000251993"/>
    </source>
</evidence>
<evidence type="ECO:0000256" key="4">
    <source>
        <dbReference type="RuleBase" id="RU363069"/>
    </source>
</evidence>
<protein>
    <recommendedName>
        <fullName evidence="4">Nuclease SbcCD subunit D</fullName>
    </recommendedName>
</protein>
<dbReference type="GO" id="GO:0006310">
    <property type="term" value="P:DNA recombination"/>
    <property type="evidence" value="ECO:0007669"/>
    <property type="project" value="UniProtKB-KW"/>
</dbReference>
<dbReference type="SUPFAM" id="SSF56300">
    <property type="entry name" value="Metallo-dependent phosphatases"/>
    <property type="match status" value="1"/>
</dbReference>
<evidence type="ECO:0000259" key="5">
    <source>
        <dbReference type="Pfam" id="PF00149"/>
    </source>
</evidence>
<dbReference type="InterPro" id="IPR004843">
    <property type="entry name" value="Calcineurin-like_PHP"/>
</dbReference>
<gene>
    <name evidence="4" type="primary">sbcD</name>
    <name evidence="6" type="ORF">DR864_25070</name>
</gene>
<dbReference type="NCBIfam" id="TIGR00619">
    <property type="entry name" value="sbcd"/>
    <property type="match status" value="1"/>
</dbReference>
<reference evidence="6 7" key="1">
    <citation type="submission" date="2018-07" db="EMBL/GenBank/DDBJ databases">
        <title>Genome sequencing of Runella.</title>
        <authorList>
            <person name="Baek M.-G."/>
            <person name="Yi H."/>
        </authorList>
    </citation>
    <scope>NUCLEOTIDE SEQUENCE [LARGE SCALE GENOMIC DNA]</scope>
    <source>
        <strain evidence="6 7">HYN0085</strain>
    </source>
</reference>
<keyword evidence="4" id="KW-0255">Endonuclease</keyword>
<name>A0A344TQ49_9BACT</name>
<comment type="subunit">
    <text evidence="4">Heterodimer of SbcC and SbcD.</text>
</comment>
<keyword evidence="4" id="KW-0233">DNA recombination</keyword>
<dbReference type="InterPro" id="IPR050535">
    <property type="entry name" value="DNA_Repair-Maintenance_Comp"/>
</dbReference>
<evidence type="ECO:0000256" key="1">
    <source>
        <dbReference type="ARBA" id="ARBA00022722"/>
    </source>
</evidence>
<dbReference type="OrthoDB" id="9773856at2"/>
<keyword evidence="2 4" id="KW-0378">Hydrolase</keyword>
<dbReference type="Gene3D" id="3.60.21.10">
    <property type="match status" value="1"/>
</dbReference>
<sequence length="416" mass="47101">MKILHTADWHLGKRLEQFSRLDEQKEVLDEICEIAEREAVDAVIVAGDLFDNFSPSSEAMELLYSTLHRLSNFGNRAVIAIAGNHDSPERIDAPDALARVSGILFVGFPNASIRPFETKNGLKVTKTDRGFVELQLPLVACPLRLILTPYANELRLKTFLGVEKTEENLRQILQQHWQQLADDYCDDTGVNLLVTHLYVMRQDDPNPPEEPDDERPILHIGGAQAIYSENFPSQIQYVALGHLHRYQTVSKQPCPIVYSSSPLAYSFAEANQTKYVVIIEAEAGHPVEYRQVALTRGKKLLRARFEEVEEALGWLEENQEALVELTIVTDNFLESADKKRLMEAHAGLMPIVPEIRTKATTTNDTTRELLQQEGRGMEELFINYFKNSKEGKGQAPNESLMEVFKEILALDEDENL</sequence>
<organism evidence="6 7">
    <name type="scientific">Runella rosea</name>
    <dbReference type="NCBI Taxonomy" id="2259595"/>
    <lineage>
        <taxon>Bacteria</taxon>
        <taxon>Pseudomonadati</taxon>
        <taxon>Bacteroidota</taxon>
        <taxon>Cytophagia</taxon>
        <taxon>Cytophagales</taxon>
        <taxon>Spirosomataceae</taxon>
        <taxon>Runella</taxon>
    </lineage>
</organism>
<dbReference type="InterPro" id="IPR004593">
    <property type="entry name" value="SbcD"/>
</dbReference>
<feature type="domain" description="Calcineurin-like phosphoesterase" evidence="5">
    <location>
        <begin position="1"/>
        <end position="246"/>
    </location>
</feature>
<dbReference type="RefSeq" id="WP_114069532.1">
    <property type="nucleotide sequence ID" value="NZ_CP030850.1"/>
</dbReference>
<keyword evidence="3 4" id="KW-0269">Exonuclease</keyword>
<dbReference type="Proteomes" id="UP000251993">
    <property type="component" value="Chromosome"/>
</dbReference>
<dbReference type="KEGG" id="run:DR864_25070"/>
<evidence type="ECO:0000313" key="6">
    <source>
        <dbReference type="EMBL" id="AXE20770.1"/>
    </source>
</evidence>
<dbReference type="PANTHER" id="PTHR30337:SF0">
    <property type="entry name" value="NUCLEASE SBCCD SUBUNIT D"/>
    <property type="match status" value="1"/>
</dbReference>
<accession>A0A344TQ49</accession>
<evidence type="ECO:0000256" key="3">
    <source>
        <dbReference type="ARBA" id="ARBA00022839"/>
    </source>
</evidence>
<keyword evidence="1 4" id="KW-0540">Nuclease</keyword>
<dbReference type="Pfam" id="PF00149">
    <property type="entry name" value="Metallophos"/>
    <property type="match status" value="1"/>
</dbReference>
<dbReference type="GO" id="GO:0004519">
    <property type="term" value="F:endonuclease activity"/>
    <property type="evidence" value="ECO:0007669"/>
    <property type="project" value="UniProtKB-KW"/>
</dbReference>
<keyword evidence="7" id="KW-1185">Reference proteome</keyword>
<dbReference type="InterPro" id="IPR041796">
    <property type="entry name" value="Mre11_N"/>
</dbReference>
<comment type="function">
    <text evidence="4">SbcCD cleaves DNA hairpin structures. These structures can inhibit DNA replication and are intermediates in certain DNA recombination reactions. The complex acts as a 3'-&gt;5' double strand exonuclease that can open hairpins. It also has a 5' single-strand endonuclease activity.</text>
</comment>
<dbReference type="PANTHER" id="PTHR30337">
    <property type="entry name" value="COMPONENT OF ATP-DEPENDENT DSDNA EXONUCLEASE"/>
    <property type="match status" value="1"/>
</dbReference>
<dbReference type="GO" id="GO:0006260">
    <property type="term" value="P:DNA replication"/>
    <property type="evidence" value="ECO:0007669"/>
    <property type="project" value="UniProtKB-KW"/>
</dbReference>
<dbReference type="GO" id="GO:0008408">
    <property type="term" value="F:3'-5' exonuclease activity"/>
    <property type="evidence" value="ECO:0007669"/>
    <property type="project" value="InterPro"/>
</dbReference>
<dbReference type="EMBL" id="CP030850">
    <property type="protein sequence ID" value="AXE20770.1"/>
    <property type="molecule type" value="Genomic_DNA"/>
</dbReference>
<evidence type="ECO:0000256" key="2">
    <source>
        <dbReference type="ARBA" id="ARBA00022801"/>
    </source>
</evidence>
<proteinExistence type="inferred from homology"/>